<evidence type="ECO:0000313" key="2">
    <source>
        <dbReference type="EMBL" id="AMR59889.1"/>
    </source>
</evidence>
<keyword evidence="1" id="KW-0472">Membrane</keyword>
<proteinExistence type="predicted"/>
<accession>A0A142IIV1</accession>
<evidence type="ECO:0000313" key="3">
    <source>
        <dbReference type="Proteomes" id="UP000223976"/>
    </source>
</evidence>
<dbReference type="Proteomes" id="UP000223976">
    <property type="component" value="Segment"/>
</dbReference>
<gene>
    <name evidence="2" type="ORF">SEGD1_242</name>
</gene>
<reference evidence="2 3" key="1">
    <citation type="submission" date="2016-02" db="EMBL/GenBank/DDBJ databases">
        <title>Complete genome sequence of a polyvalent bacteriophage, SEGD1, simultaneously inhibiting both Salmonella enterica and Escherichia coli O157:H7.</title>
        <authorList>
            <person name="Fan J."/>
            <person name="Ma J."/>
        </authorList>
    </citation>
    <scope>NUCLEOTIDE SEQUENCE [LARGE SCALE GENOMIC DNA]</scope>
</reference>
<evidence type="ECO:0000256" key="1">
    <source>
        <dbReference type="SAM" id="Phobius"/>
    </source>
</evidence>
<protein>
    <submittedName>
        <fullName evidence="2">Uncharacterized protein</fullName>
    </submittedName>
</protein>
<dbReference type="EMBL" id="KU726251">
    <property type="protein sequence ID" value="AMR59889.1"/>
    <property type="molecule type" value="Genomic_DNA"/>
</dbReference>
<feature type="transmembrane region" description="Helical" evidence="1">
    <location>
        <begin position="149"/>
        <end position="173"/>
    </location>
</feature>
<keyword evidence="1" id="KW-1133">Transmembrane helix</keyword>
<organism evidence="2 3">
    <name type="scientific">Enterobacteria phage SEGD1</name>
    <dbReference type="NCBI Taxonomy" id="1805456"/>
    <lineage>
        <taxon>Viruses</taxon>
        <taxon>Duplodnaviria</taxon>
        <taxon>Heunggongvirae</taxon>
        <taxon>Uroviricota</taxon>
        <taxon>Caudoviricetes</taxon>
        <taxon>Chimalliviridae</taxon>
        <taxon>Seoulvirus</taxon>
        <taxon>Seoulvirus SPN3US</taxon>
    </lineage>
</organism>
<keyword evidence="1" id="KW-0812">Transmembrane</keyword>
<name>A0A142IIV1_9CAUD</name>
<sequence length="740" mass="82155">MEARQLKDSGWVTGLFGGTTAQRDERFLGLRRYSNAMLSFEDTTMGGSQALNAPPQFTMFADPSSTGAFAQPDAGRGSYSKYVKGQDQRGSYRLGTFYYEAINQNSFYLHCRFGKPRYIGVAAFFANMYDSNLAYLARTGDYPGMLRAMGTYVAAAAIWAAVGTVAFAVILITPRMLKMVLNKQTSRYYYVKPTMHLYLRAVQNMVNTQLVYRRLVPTGVLGTFQLANAVDGSEKGGTANKYNGDRKEWYSMLPEIWTADGEFDIYRMINRYQTLANYQAKTIDKIRKESSNEEDMARRLRNFYLEATYSTTHLEKAAQYEVSLRNLEYVAKAGKGYDAGFENVDNKEDELVAGMNGSIQDAQSQGGKAENFENEGDVQRKELADRMAQVEKNQAQVAKSQTEANSMDENNLDIGKIENWMDQGQKESVGSVFKDYIDILDGAMDGLTSNIASEIRNGSQWITWRVDGRDTVGRSFSNTTKEPEISGTVNSATQKARSLEVNLSGGKTGFDAVDGLITGLKSAFTGALDFLHLSGIMSLYNSSVIDFPEVWDSSDTSGDDISLSIPLRCWSGNDLDVFQDLIVPLSFWLAAVCPLATGKQSFTHPFYLECYSRGRYSMRNAMVTNLSLQFGTGGLGWRADGLPLSCDIQVTIRDLSRVMYMPIVTDIGVFDDDNKFSEFMSVLGAATLYERTNGIAQAKINASIWAQNWASAWSQGSIVNAALDIIPARQIANIFLPQAR</sequence>